<evidence type="ECO:0000313" key="10">
    <source>
        <dbReference type="EMBL" id="PXY28870.1"/>
    </source>
</evidence>
<dbReference type="GO" id="GO:0022857">
    <property type="term" value="F:transmembrane transporter activity"/>
    <property type="evidence" value="ECO:0007669"/>
    <property type="project" value="InterPro"/>
</dbReference>
<feature type="transmembrane region" description="Helical" evidence="8">
    <location>
        <begin position="375"/>
        <end position="396"/>
    </location>
</feature>
<dbReference type="CDD" id="cd17321">
    <property type="entry name" value="MFS_MMR_MDR_like"/>
    <property type="match status" value="1"/>
</dbReference>
<feature type="transmembrane region" description="Helical" evidence="8">
    <location>
        <begin position="93"/>
        <end position="112"/>
    </location>
</feature>
<dbReference type="AlphaFoldDB" id="A0A318LIS3"/>
<evidence type="ECO:0000256" key="6">
    <source>
        <dbReference type="ARBA" id="ARBA00023136"/>
    </source>
</evidence>
<gene>
    <name evidence="10" type="ORF">BA062_22670</name>
</gene>
<keyword evidence="5 8" id="KW-1133">Transmembrane helix</keyword>
<dbReference type="Gene3D" id="1.20.1250.20">
    <property type="entry name" value="MFS general substrate transporter like domains"/>
    <property type="match status" value="1"/>
</dbReference>
<dbReference type="PANTHER" id="PTHR42718">
    <property type="entry name" value="MAJOR FACILITATOR SUPERFAMILY MULTIDRUG TRANSPORTER MFSC"/>
    <property type="match status" value="1"/>
</dbReference>
<dbReference type="Proteomes" id="UP000247892">
    <property type="component" value="Unassembled WGS sequence"/>
</dbReference>
<feature type="transmembrane region" description="Helical" evidence="8">
    <location>
        <begin position="346"/>
        <end position="363"/>
    </location>
</feature>
<evidence type="ECO:0000256" key="3">
    <source>
        <dbReference type="ARBA" id="ARBA00022475"/>
    </source>
</evidence>
<sequence length="481" mass="49572">MTTESLVTTAPNAPVPGPGRTQRRSAVLLIMCLVQFVVLVNAMFMIVTLPAIQHDLRFEGDSLTWVVNAYTLPLGGFLLLGGRSADLFGRKRVFATGLGLFSAASALCGLSTTQPALLAFRALQGLGAALLAPAALSILTATFSDGPERRKALAVWSAVNAGSTGVGLLIGGVLTATVSWPFVFLLNGIAGVAILLVSSRLVPESRAPGVAGFDLGGAVTVTSGLLALVYAVLRGRQHGWADAVTLGACGAAIVLLAAFVLIQRIRRAPLVRLDVFRLRTLTAANATMFLVAGAPATVFYVLTIHLQETLGYSALTTALALLPAAATVALGSLIAPRLLPRHDPRLVLVVALALVALGVTLLARVGPGSDYLSEVLPALCTMFLGCSCAILTLFMLATTRLPESDAGLASGLINTTLQVGSGLWLAVLSSAALRSGLTPGGYAVALWGVALLAGSAALVVLVLLRRRHVTAADLSDADRHG</sequence>
<dbReference type="InterPro" id="IPR020846">
    <property type="entry name" value="MFS_dom"/>
</dbReference>
<feature type="transmembrane region" description="Helical" evidence="8">
    <location>
        <begin position="444"/>
        <end position="464"/>
    </location>
</feature>
<evidence type="ECO:0000256" key="4">
    <source>
        <dbReference type="ARBA" id="ARBA00022692"/>
    </source>
</evidence>
<dbReference type="InterPro" id="IPR036259">
    <property type="entry name" value="MFS_trans_sf"/>
</dbReference>
<keyword evidence="4 8" id="KW-0812">Transmembrane</keyword>
<dbReference type="SUPFAM" id="SSF103473">
    <property type="entry name" value="MFS general substrate transporter"/>
    <property type="match status" value="1"/>
</dbReference>
<feature type="transmembrane region" description="Helical" evidence="8">
    <location>
        <begin position="408"/>
        <end position="432"/>
    </location>
</feature>
<evidence type="ECO:0000313" key="11">
    <source>
        <dbReference type="Proteomes" id="UP000247892"/>
    </source>
</evidence>
<dbReference type="InterPro" id="IPR011701">
    <property type="entry name" value="MFS"/>
</dbReference>
<feature type="transmembrane region" description="Helical" evidence="8">
    <location>
        <begin position="312"/>
        <end position="334"/>
    </location>
</feature>
<dbReference type="Pfam" id="PF07690">
    <property type="entry name" value="MFS_1"/>
    <property type="match status" value="1"/>
</dbReference>
<reference evidence="10 11" key="1">
    <citation type="submission" date="2016-07" db="EMBL/GenBank/DDBJ databases">
        <title>Draft genome sequence of Prauserella sp. YIM 121212, isolated from alkaline soil.</title>
        <authorList>
            <person name="Ruckert C."/>
            <person name="Albersmeier A."/>
            <person name="Jiang C.-L."/>
            <person name="Jiang Y."/>
            <person name="Kalinowski J."/>
            <person name="Schneider O."/>
            <person name="Winkler A."/>
            <person name="Zotchev S.B."/>
        </authorList>
    </citation>
    <scope>NUCLEOTIDE SEQUENCE [LARGE SCALE GENOMIC DNA]</scope>
    <source>
        <strain evidence="10 11">YIM 121212</strain>
    </source>
</reference>
<keyword evidence="11" id="KW-1185">Reference proteome</keyword>
<keyword evidence="3" id="KW-1003">Cell membrane</keyword>
<feature type="transmembrane region" description="Helical" evidence="8">
    <location>
        <begin position="153"/>
        <end position="174"/>
    </location>
</feature>
<keyword evidence="2" id="KW-0813">Transport</keyword>
<evidence type="ECO:0000256" key="1">
    <source>
        <dbReference type="ARBA" id="ARBA00004651"/>
    </source>
</evidence>
<evidence type="ECO:0000259" key="9">
    <source>
        <dbReference type="PROSITE" id="PS50850"/>
    </source>
</evidence>
<feature type="transmembrane region" description="Helical" evidence="8">
    <location>
        <begin position="26"/>
        <end position="51"/>
    </location>
</feature>
<feature type="transmembrane region" description="Helical" evidence="8">
    <location>
        <begin position="63"/>
        <end position="81"/>
    </location>
</feature>
<dbReference type="GO" id="GO:0005886">
    <property type="term" value="C:plasma membrane"/>
    <property type="evidence" value="ECO:0007669"/>
    <property type="project" value="UniProtKB-SubCell"/>
</dbReference>
<dbReference type="InterPro" id="IPR005829">
    <property type="entry name" value="Sugar_transporter_CS"/>
</dbReference>
<feature type="domain" description="Major facilitator superfamily (MFS) profile" evidence="9">
    <location>
        <begin position="27"/>
        <end position="468"/>
    </location>
</feature>
<dbReference type="Gene3D" id="1.20.1720.10">
    <property type="entry name" value="Multidrug resistance protein D"/>
    <property type="match status" value="1"/>
</dbReference>
<name>A0A318LIS3_9PSEU</name>
<feature type="transmembrane region" description="Helical" evidence="8">
    <location>
        <begin position="283"/>
        <end position="306"/>
    </location>
</feature>
<feature type="region of interest" description="Disordered" evidence="7">
    <location>
        <begin position="1"/>
        <end position="20"/>
    </location>
</feature>
<dbReference type="PROSITE" id="PS50850">
    <property type="entry name" value="MFS"/>
    <property type="match status" value="1"/>
</dbReference>
<evidence type="ECO:0000256" key="5">
    <source>
        <dbReference type="ARBA" id="ARBA00022989"/>
    </source>
</evidence>
<comment type="subcellular location">
    <subcellularLocation>
        <location evidence="1">Cell membrane</location>
        <topology evidence="1">Multi-pass membrane protein</topology>
    </subcellularLocation>
</comment>
<organism evidence="10 11">
    <name type="scientific">Prauserella flavalba</name>
    <dbReference type="NCBI Taxonomy" id="1477506"/>
    <lineage>
        <taxon>Bacteria</taxon>
        <taxon>Bacillati</taxon>
        <taxon>Actinomycetota</taxon>
        <taxon>Actinomycetes</taxon>
        <taxon>Pseudonocardiales</taxon>
        <taxon>Pseudonocardiaceae</taxon>
        <taxon>Prauserella</taxon>
    </lineage>
</organism>
<feature type="transmembrane region" description="Helical" evidence="8">
    <location>
        <begin position="239"/>
        <end position="262"/>
    </location>
</feature>
<comment type="caution">
    <text evidence="10">The sequence shown here is derived from an EMBL/GenBank/DDBJ whole genome shotgun (WGS) entry which is preliminary data.</text>
</comment>
<dbReference type="PANTHER" id="PTHR42718:SF46">
    <property type="entry name" value="BLR6921 PROTEIN"/>
    <property type="match status" value="1"/>
</dbReference>
<proteinExistence type="predicted"/>
<evidence type="ECO:0000256" key="8">
    <source>
        <dbReference type="SAM" id="Phobius"/>
    </source>
</evidence>
<accession>A0A318LIS3</accession>
<keyword evidence="6 8" id="KW-0472">Membrane</keyword>
<protein>
    <recommendedName>
        <fullName evidence="9">Major facilitator superfamily (MFS) profile domain-containing protein</fullName>
    </recommendedName>
</protein>
<feature type="transmembrane region" description="Helical" evidence="8">
    <location>
        <begin position="118"/>
        <end position="141"/>
    </location>
</feature>
<evidence type="ECO:0000256" key="7">
    <source>
        <dbReference type="SAM" id="MobiDB-lite"/>
    </source>
</evidence>
<feature type="transmembrane region" description="Helical" evidence="8">
    <location>
        <begin position="180"/>
        <end position="198"/>
    </location>
</feature>
<evidence type="ECO:0000256" key="2">
    <source>
        <dbReference type="ARBA" id="ARBA00022448"/>
    </source>
</evidence>
<dbReference type="PROSITE" id="PS00216">
    <property type="entry name" value="SUGAR_TRANSPORT_1"/>
    <property type="match status" value="1"/>
</dbReference>
<feature type="transmembrane region" description="Helical" evidence="8">
    <location>
        <begin position="210"/>
        <end position="233"/>
    </location>
</feature>
<feature type="compositionally biased region" description="Polar residues" evidence="7">
    <location>
        <begin position="1"/>
        <end position="11"/>
    </location>
</feature>
<dbReference type="EMBL" id="MASU01000009">
    <property type="protein sequence ID" value="PXY28870.1"/>
    <property type="molecule type" value="Genomic_DNA"/>
</dbReference>